<name>A0A081CM52_PSEA2</name>
<protein>
    <submittedName>
        <fullName evidence="1">Uncharacterized protein</fullName>
    </submittedName>
</protein>
<keyword evidence="2" id="KW-1185">Reference proteome</keyword>
<evidence type="ECO:0000313" key="2">
    <source>
        <dbReference type="Proteomes" id="UP000053758"/>
    </source>
</evidence>
<reference evidence="2" key="1">
    <citation type="journal article" date="2014" name="Genome Announc.">
        <title>Draft Genome Sequence of the Yeast Pseudozyma antarctica Type Strain JCM10317, a Producer of the Glycolipid Biosurfactants, Mannosylerythritol Lipids.</title>
        <authorList>
            <person name="Saika A."/>
            <person name="Koike H."/>
            <person name="Hori T."/>
            <person name="Fukuoka T."/>
            <person name="Sato S."/>
            <person name="Habe H."/>
            <person name="Kitamoto D."/>
            <person name="Morita T."/>
        </authorList>
    </citation>
    <scope>NUCLEOTIDE SEQUENCE [LARGE SCALE GENOMIC DNA]</scope>
    <source>
        <strain evidence="2">JCM 10317</strain>
    </source>
</reference>
<accession>A0A081CM52</accession>
<dbReference type="AlphaFoldDB" id="A0A081CM52"/>
<evidence type="ECO:0000313" key="1">
    <source>
        <dbReference type="EMBL" id="GAK67748.1"/>
    </source>
</evidence>
<dbReference type="GeneID" id="26306794"/>
<proteinExistence type="predicted"/>
<dbReference type="HOGENOM" id="CLU_1165692_0_0_1"/>
<dbReference type="RefSeq" id="XP_014654157.1">
    <property type="nucleotide sequence ID" value="XM_014798671.1"/>
</dbReference>
<dbReference type="EMBL" id="DF830087">
    <property type="protein sequence ID" value="GAK67748.1"/>
    <property type="molecule type" value="Genomic_DNA"/>
</dbReference>
<sequence length="238" mass="25470">MASIYYALDVLACALVHLCVAASASSSRETRLFPLPISSFGLARFFDCVNSTAYPTASVKYMINRERLNIFADITELVTSASRDLEECNEQVGSDTSTLDYISFYHTTRRVEGTPISQAQHDHTMVYCNFELDPPVDISTTTTNAVPLTGSALARVLGDCTVTSVFAMHPLLGQGHSKSLSFSRCKVTQGSSLVPAYFMAPPALSALEPLCSFTSTTAAVSGTRPSPTGSTQKAGLIS</sequence>
<gene>
    <name evidence="1" type="ORF">PAN0_020d5977</name>
</gene>
<dbReference type="Proteomes" id="UP000053758">
    <property type="component" value="Unassembled WGS sequence"/>
</dbReference>
<organism evidence="1 2">
    <name type="scientific">Pseudozyma antarctica</name>
    <name type="common">Yeast</name>
    <name type="synonym">Candida antarctica</name>
    <dbReference type="NCBI Taxonomy" id="84753"/>
    <lineage>
        <taxon>Eukaryota</taxon>
        <taxon>Fungi</taxon>
        <taxon>Dikarya</taxon>
        <taxon>Basidiomycota</taxon>
        <taxon>Ustilaginomycotina</taxon>
        <taxon>Ustilaginomycetes</taxon>
        <taxon>Ustilaginales</taxon>
        <taxon>Ustilaginaceae</taxon>
        <taxon>Moesziomyces</taxon>
    </lineage>
</organism>